<accession>A0AAW3PX69</accession>
<dbReference type="AlphaFoldDB" id="A0AAW3PX69"/>
<organism evidence="1 2">
    <name type="scientific">Burkholderia anthina</name>
    <dbReference type="NCBI Taxonomy" id="179879"/>
    <lineage>
        <taxon>Bacteria</taxon>
        <taxon>Pseudomonadati</taxon>
        <taxon>Pseudomonadota</taxon>
        <taxon>Betaproteobacteria</taxon>
        <taxon>Burkholderiales</taxon>
        <taxon>Burkholderiaceae</taxon>
        <taxon>Burkholderia</taxon>
        <taxon>Burkholderia cepacia complex</taxon>
    </lineage>
</organism>
<proteinExistence type="predicted"/>
<comment type="caution">
    <text evidence="1">The sequence shown here is derived from an EMBL/GenBank/DDBJ whole genome shotgun (WGS) entry which is preliminary data.</text>
</comment>
<name>A0AAW3PX69_9BURK</name>
<sequence length="63" mass="7011">MTDAQITHNARLRALRLPFKLFGSIEKMTAFVDDDAAHARELRSTCACHVGVDSRCFTEASEV</sequence>
<gene>
    <name evidence="1" type="ORF">WS64_19375</name>
</gene>
<evidence type="ECO:0000313" key="2">
    <source>
        <dbReference type="Proteomes" id="UP000070434"/>
    </source>
</evidence>
<dbReference type="Proteomes" id="UP000070434">
    <property type="component" value="Chromosome 3"/>
</dbReference>
<dbReference type="EMBL" id="LNJP01000002">
    <property type="protein sequence ID" value="KWZ33174.1"/>
    <property type="molecule type" value="Genomic_DNA"/>
</dbReference>
<evidence type="ECO:0000313" key="1">
    <source>
        <dbReference type="EMBL" id="KWZ33174.1"/>
    </source>
</evidence>
<protein>
    <submittedName>
        <fullName evidence="1">Uncharacterized protein</fullName>
    </submittedName>
</protein>
<reference evidence="1 2" key="1">
    <citation type="submission" date="2015-11" db="EMBL/GenBank/DDBJ databases">
        <authorList>
            <person name="Sahl J."/>
            <person name="Wagner D."/>
            <person name="Keim P."/>
        </authorList>
    </citation>
    <scope>NUCLEOTIDE SEQUENCE [LARGE SCALE GENOMIC DNA]</scope>
    <source>
        <strain evidence="1 2">AZ-4-2-10-S1-D7</strain>
    </source>
</reference>